<sequence>MAKRSLYQRLRSTAQVRLALFILGVVMMALSPIVGILPGPGFIILFPLGLMLCLQNSAWAKRIYVRFKWRHPRYAAWTDRVMRRASAARKRERAALDSIKKAAFHGKTTENRANGD</sequence>
<reference evidence="2 3" key="1">
    <citation type="journal article" date="2015" name="Int. J. Syst. Evol. Microbiol.">
        <title>Description of Sphingopyxis fribergensis sp. nov. - a soil bacterium with the ability to degrade styrene and phenylacetic acid.</title>
        <authorList>
            <person name="Oelschlagel M."/>
            <person name="Ruckert C."/>
            <person name="Kalinowski J."/>
            <person name="Schmidt G."/>
            <person name="Schlomann M."/>
            <person name="Tischler D."/>
        </authorList>
    </citation>
    <scope>NUCLEOTIDE SEQUENCE [LARGE SCALE GENOMIC DNA]</scope>
    <source>
        <strain evidence="2 3">Kp5.2</strain>
    </source>
</reference>
<dbReference type="Proteomes" id="UP000030907">
    <property type="component" value="Chromosome"/>
</dbReference>
<feature type="transmembrane region" description="Helical" evidence="1">
    <location>
        <begin position="42"/>
        <end position="60"/>
    </location>
</feature>
<name>A0A0A7PAJ7_9SPHN</name>
<protein>
    <submittedName>
        <fullName evidence="2">Putative membrane protein</fullName>
    </submittedName>
</protein>
<keyword evidence="1" id="KW-0812">Transmembrane</keyword>
<organism evidence="2 3">
    <name type="scientific">Sphingopyxis fribergensis</name>
    <dbReference type="NCBI Taxonomy" id="1515612"/>
    <lineage>
        <taxon>Bacteria</taxon>
        <taxon>Pseudomonadati</taxon>
        <taxon>Pseudomonadota</taxon>
        <taxon>Alphaproteobacteria</taxon>
        <taxon>Sphingomonadales</taxon>
        <taxon>Sphingomonadaceae</taxon>
        <taxon>Sphingopyxis</taxon>
    </lineage>
</organism>
<dbReference type="RefSeq" id="WP_052207661.1">
    <property type="nucleotide sequence ID" value="NZ_CP009122.1"/>
</dbReference>
<accession>A0A0A7PAJ7</accession>
<dbReference type="AlphaFoldDB" id="A0A0A7PAJ7"/>
<feature type="transmembrane region" description="Helical" evidence="1">
    <location>
        <begin position="16"/>
        <end position="36"/>
    </location>
</feature>
<dbReference type="EMBL" id="CP009122">
    <property type="protein sequence ID" value="AJA06969.1"/>
    <property type="molecule type" value="Genomic_DNA"/>
</dbReference>
<keyword evidence="1" id="KW-1133">Transmembrane helix</keyword>
<evidence type="ECO:0000313" key="2">
    <source>
        <dbReference type="EMBL" id="AJA06969.1"/>
    </source>
</evidence>
<gene>
    <name evidence="2" type="ORF">SKP52_00085</name>
</gene>
<proteinExistence type="predicted"/>
<keyword evidence="3" id="KW-1185">Reference proteome</keyword>
<evidence type="ECO:0000256" key="1">
    <source>
        <dbReference type="SAM" id="Phobius"/>
    </source>
</evidence>
<dbReference type="KEGG" id="sphk:SKP52_00085"/>
<keyword evidence="1" id="KW-0472">Membrane</keyword>
<dbReference type="OrthoDB" id="7594663at2"/>
<dbReference type="STRING" id="1515612.SKP52_00085"/>
<evidence type="ECO:0000313" key="3">
    <source>
        <dbReference type="Proteomes" id="UP000030907"/>
    </source>
</evidence>
<dbReference type="HOGENOM" id="CLU_2144209_0_0_5"/>